<evidence type="ECO:0000313" key="6">
    <source>
        <dbReference type="EMBL" id="BAQ57215.1"/>
    </source>
</evidence>
<dbReference type="GO" id="GO:0030246">
    <property type="term" value="F:carbohydrate binding"/>
    <property type="evidence" value="ECO:0007669"/>
    <property type="project" value="InterPro"/>
</dbReference>
<dbReference type="SUPFAM" id="SSF100950">
    <property type="entry name" value="NagB/RpiA/CoA transferase-like"/>
    <property type="match status" value="1"/>
</dbReference>
<dbReference type="PATRIC" id="fig|1600.4.peg.847"/>
<keyword evidence="2" id="KW-0805">Transcription regulation</keyword>
<dbReference type="Gene3D" id="1.10.10.10">
    <property type="entry name" value="Winged helix-like DNA-binding domain superfamily/Winged helix DNA-binding domain"/>
    <property type="match status" value="1"/>
</dbReference>
<dbReference type="AlphaFoldDB" id="A0A0D6A453"/>
<dbReference type="Gene3D" id="3.40.50.1360">
    <property type="match status" value="1"/>
</dbReference>
<evidence type="ECO:0000313" key="7">
    <source>
        <dbReference type="Proteomes" id="UP000035709"/>
    </source>
</evidence>
<accession>A0A0D6A453</accession>
<name>A0A0D6A453_9LACO</name>
<dbReference type="GO" id="GO:0003677">
    <property type="term" value="F:DNA binding"/>
    <property type="evidence" value="ECO:0007669"/>
    <property type="project" value="UniProtKB-KW"/>
</dbReference>
<evidence type="ECO:0000256" key="1">
    <source>
        <dbReference type="ARBA" id="ARBA00010466"/>
    </source>
</evidence>
<keyword evidence="4" id="KW-0804">Transcription</keyword>
<comment type="similarity">
    <text evidence="1">Belongs to the SorC transcriptional regulatory family.</text>
</comment>
<evidence type="ECO:0000259" key="5">
    <source>
        <dbReference type="Pfam" id="PF04198"/>
    </source>
</evidence>
<evidence type="ECO:0000256" key="2">
    <source>
        <dbReference type="ARBA" id="ARBA00023015"/>
    </source>
</evidence>
<keyword evidence="3" id="KW-0238">DNA-binding</keyword>
<gene>
    <name evidence="6" type="ORF">LBAT_0826</name>
</gene>
<dbReference type="EMBL" id="AP014808">
    <property type="protein sequence ID" value="BAQ57215.1"/>
    <property type="molecule type" value="Genomic_DNA"/>
</dbReference>
<dbReference type="InterPro" id="IPR037171">
    <property type="entry name" value="NagB/RpiA_transferase-like"/>
</dbReference>
<dbReference type="PANTHER" id="PTHR34294">
    <property type="entry name" value="TRANSCRIPTIONAL REGULATOR-RELATED"/>
    <property type="match status" value="1"/>
</dbReference>
<dbReference type="Proteomes" id="UP000035709">
    <property type="component" value="Chromosome"/>
</dbReference>
<evidence type="ECO:0000256" key="3">
    <source>
        <dbReference type="ARBA" id="ARBA00023125"/>
    </source>
</evidence>
<proteinExistence type="inferred from homology"/>
<dbReference type="OrthoDB" id="58802at2"/>
<dbReference type="RefSeq" id="WP_060459425.1">
    <property type="nucleotide sequence ID" value="NZ_AP014808.1"/>
</dbReference>
<dbReference type="Pfam" id="PF04198">
    <property type="entry name" value="Sugar-bind"/>
    <property type="match status" value="1"/>
</dbReference>
<feature type="domain" description="Sugar-binding" evidence="5">
    <location>
        <begin position="59"/>
        <end position="308"/>
    </location>
</feature>
<keyword evidence="7" id="KW-1185">Reference proteome</keyword>
<reference evidence="6 7" key="1">
    <citation type="submission" date="2015-03" db="EMBL/GenBank/DDBJ databases">
        <title>Complete genome sequence of Lactobacillus acetotolerans NBRC 13120.</title>
        <authorList>
            <person name="Toh H."/>
            <person name="Morita H."/>
            <person name="Fujita N."/>
        </authorList>
    </citation>
    <scope>NUCLEOTIDE SEQUENCE [LARGE SCALE GENOMIC DNA]</scope>
    <source>
        <strain evidence="6 7">NBRC 13120</strain>
    </source>
</reference>
<sequence>MTQLTDEQLANIAHDYYLSKLNIADISQKYSLSRYLITKAVDDAQDKGIVKINIYQNTKRDEKLERKFLQLFDLKDVFILRNLDTKNQDNEAMVTFAAEQLQNYLKSAKVVGLTWGTLIRDIINNFNEENHEDLTFVQLLGQAVNSSKRKNPLIQDAAEKFNAKCLTLPAPLYAIHPTLIKEIQKEPFYQHIKNYYKKIDLLFASVGTLQSVESSQFFMKYYENKLFANNDKNKIAGMIFGRPFDINGNFMNQIEPHICGISLDDIMKTPIRFVIVKNRFKEDALLGALRSGVITHLITNSGIAERVLQKNKANS</sequence>
<protein>
    <submittedName>
        <fullName evidence="6">Transcriptional regulator</fullName>
    </submittedName>
</protein>
<organism evidence="6 7">
    <name type="scientific">Lactobacillus acetotolerans</name>
    <dbReference type="NCBI Taxonomy" id="1600"/>
    <lineage>
        <taxon>Bacteria</taxon>
        <taxon>Bacillati</taxon>
        <taxon>Bacillota</taxon>
        <taxon>Bacilli</taxon>
        <taxon>Lactobacillales</taxon>
        <taxon>Lactobacillaceae</taxon>
        <taxon>Lactobacillus</taxon>
    </lineage>
</organism>
<dbReference type="InterPro" id="IPR036388">
    <property type="entry name" value="WH-like_DNA-bd_sf"/>
</dbReference>
<dbReference type="InterPro" id="IPR007324">
    <property type="entry name" value="Sugar-bd_dom_put"/>
</dbReference>
<dbReference type="STRING" id="1600.LBAT_0826"/>
<dbReference type="PANTHER" id="PTHR34294:SF1">
    <property type="entry name" value="TRANSCRIPTIONAL REGULATOR LSRR"/>
    <property type="match status" value="1"/>
</dbReference>
<dbReference type="KEGG" id="lae:LBAT_0826"/>
<evidence type="ECO:0000256" key="4">
    <source>
        <dbReference type="ARBA" id="ARBA00023163"/>
    </source>
</evidence>
<dbReference type="InterPro" id="IPR051054">
    <property type="entry name" value="SorC_transcr_regulators"/>
</dbReference>